<accession>A0A545ULA0</accession>
<gene>
    <name evidence="8" type="ORF">IF1G_11127</name>
    <name evidence="7" type="ORF">IF1G_11207</name>
</gene>
<evidence type="ECO:0000313" key="9">
    <source>
        <dbReference type="Proteomes" id="UP000315783"/>
    </source>
</evidence>
<feature type="domain" description="HAT C-terminal dimerisation" evidence="6">
    <location>
        <begin position="609"/>
        <end position="690"/>
    </location>
</feature>
<dbReference type="EMBL" id="SPUK01000035">
    <property type="protein sequence ID" value="TQV90129.1"/>
    <property type="molecule type" value="Genomic_DNA"/>
</dbReference>
<dbReference type="GO" id="GO:0046983">
    <property type="term" value="F:protein dimerization activity"/>
    <property type="evidence" value="ECO:0007669"/>
    <property type="project" value="InterPro"/>
</dbReference>
<evidence type="ECO:0000256" key="4">
    <source>
        <dbReference type="ARBA" id="ARBA00022833"/>
    </source>
</evidence>
<dbReference type="PANTHER" id="PTHR46481:SF10">
    <property type="entry name" value="ZINC FINGER BED DOMAIN-CONTAINING PROTEIN 39"/>
    <property type="match status" value="1"/>
</dbReference>
<evidence type="ECO:0000313" key="7">
    <source>
        <dbReference type="EMBL" id="TQV90129.1"/>
    </source>
</evidence>
<evidence type="ECO:0000259" key="6">
    <source>
        <dbReference type="Pfam" id="PF05699"/>
    </source>
</evidence>
<dbReference type="GO" id="GO:0008270">
    <property type="term" value="F:zinc ion binding"/>
    <property type="evidence" value="ECO:0007669"/>
    <property type="project" value="UniProtKB-KW"/>
</dbReference>
<dbReference type="Pfam" id="PF05699">
    <property type="entry name" value="Dimer_Tnp_hAT"/>
    <property type="match status" value="1"/>
</dbReference>
<dbReference type="SUPFAM" id="SSF53098">
    <property type="entry name" value="Ribonuclease H-like"/>
    <property type="match status" value="1"/>
</dbReference>
<dbReference type="EMBL" id="SPUK01000031">
    <property type="protein sequence ID" value="TQV90235.1"/>
    <property type="molecule type" value="Genomic_DNA"/>
</dbReference>
<evidence type="ECO:0000313" key="8">
    <source>
        <dbReference type="EMBL" id="TQV90235.1"/>
    </source>
</evidence>
<dbReference type="InterPro" id="IPR052035">
    <property type="entry name" value="ZnF_BED_domain_contain"/>
</dbReference>
<evidence type="ECO:0000256" key="3">
    <source>
        <dbReference type="ARBA" id="ARBA00022771"/>
    </source>
</evidence>
<evidence type="ECO:0000256" key="1">
    <source>
        <dbReference type="ARBA" id="ARBA00004123"/>
    </source>
</evidence>
<evidence type="ECO:0000256" key="5">
    <source>
        <dbReference type="ARBA" id="ARBA00023242"/>
    </source>
</evidence>
<name>A0A545ULA0_9HYPO</name>
<organism evidence="8 9">
    <name type="scientific">Cordyceps javanica</name>
    <dbReference type="NCBI Taxonomy" id="43265"/>
    <lineage>
        <taxon>Eukaryota</taxon>
        <taxon>Fungi</taxon>
        <taxon>Dikarya</taxon>
        <taxon>Ascomycota</taxon>
        <taxon>Pezizomycotina</taxon>
        <taxon>Sordariomycetes</taxon>
        <taxon>Hypocreomycetidae</taxon>
        <taxon>Hypocreales</taxon>
        <taxon>Cordycipitaceae</taxon>
        <taxon>Cordyceps</taxon>
    </lineage>
</organism>
<protein>
    <submittedName>
        <fullName evidence="8">Ribonuclease H-like protein</fullName>
    </submittedName>
</protein>
<keyword evidence="5" id="KW-0539">Nucleus</keyword>
<keyword evidence="4" id="KW-0862">Zinc</keyword>
<keyword evidence="3" id="KW-0863">Zinc-finger</keyword>
<dbReference type="AlphaFoldDB" id="A0A545ULA0"/>
<reference evidence="8 9" key="1">
    <citation type="journal article" date="2019" name="Appl. Microbiol. Biotechnol.">
        <title>Genome sequence of Isaria javanica and comparative genome analysis insights into family S53 peptidase evolution in fungal entomopathogens.</title>
        <authorList>
            <person name="Lin R."/>
            <person name="Zhang X."/>
            <person name="Xin B."/>
            <person name="Zou M."/>
            <person name="Gao Y."/>
            <person name="Qin F."/>
            <person name="Hu Q."/>
            <person name="Xie B."/>
            <person name="Cheng X."/>
        </authorList>
    </citation>
    <scope>NUCLEOTIDE SEQUENCE [LARGE SCALE GENOMIC DNA]</scope>
    <source>
        <strain evidence="8 9">IJ1G</strain>
    </source>
</reference>
<sequence length="725" mass="81592">MESDLASLLSTPSSPHEFINIEKCFRREKAKPRNLYVCLFCTFKPWKDPYRGNARRHLKSAHPSLMELYGRRNHSQQSLDSFITSSTTPSETALRNAFNRQAYIEALVSLLTRRRVAFSMVEWDELKELALACNPAIEDGLVTSRRTIMRYVSANYQLYASQLVASLRSAVSMIHLSSDLWTSPHRHGMLAVCGQWVDKSYTLRKALLGLLECRGDHSGAYQASLIAKVLEKFEIRRVGYHTGDNASSNNTCLEALSKILGKHDIDFNPIRRRVRCFGHVLNLCLQAFLLAYSKEALSAALATASVAPGAKSMEAFSATLSESDFPVSHLVAGYAPSQNQSQSQHRRLNTMPAAKQTEFSGWEGVAALQKLHHLAVWIRSSPLHSDRWREVVGQNLGIDNATRWSSWYRVINNALSRKPQVVQFMVDNDQDIGSDYVLTGADWDILSKTHTFLQPFTEATLLTEGDKASICSTLRLMDGLLSHFEKAKAHYSSDKFYDGRMLHSIEMGWFVLNKYYTLSDEAPVYAAALLLDPGCRKAYLTKNWKAEWIEPAIEVVRQQWEEEYRGSVGHDSELADDTSVSEQKPPSQLQLLLQEMEVDTATATDGDNLDSFVNAPAIKIDCTPLEWWCRVEQRRQFPSLSRMAIDILSISPQSAEPERTFSGARRTASWDRLSMTCERIEEVECVGNWLRNGHIVASQHGGPGLVCDPDIDGDDADMEASEYAD</sequence>
<comment type="caution">
    <text evidence="8">The sequence shown here is derived from an EMBL/GenBank/DDBJ whole genome shotgun (WGS) entry which is preliminary data.</text>
</comment>
<dbReference type="InterPro" id="IPR012337">
    <property type="entry name" value="RNaseH-like_sf"/>
</dbReference>
<dbReference type="GO" id="GO:0005634">
    <property type="term" value="C:nucleus"/>
    <property type="evidence" value="ECO:0007669"/>
    <property type="project" value="UniProtKB-SubCell"/>
</dbReference>
<proteinExistence type="predicted"/>
<dbReference type="InterPro" id="IPR008906">
    <property type="entry name" value="HATC_C_dom"/>
</dbReference>
<dbReference type="PANTHER" id="PTHR46481">
    <property type="entry name" value="ZINC FINGER BED DOMAIN-CONTAINING PROTEIN 4"/>
    <property type="match status" value="1"/>
</dbReference>
<keyword evidence="2" id="KW-0479">Metal-binding</keyword>
<evidence type="ECO:0000256" key="2">
    <source>
        <dbReference type="ARBA" id="ARBA00022723"/>
    </source>
</evidence>
<dbReference type="Proteomes" id="UP000315783">
    <property type="component" value="Unassembled WGS sequence"/>
</dbReference>
<keyword evidence="9" id="KW-1185">Reference proteome</keyword>
<comment type="subcellular location">
    <subcellularLocation>
        <location evidence="1">Nucleus</location>
    </subcellularLocation>
</comment>